<name>A0A6M3LNS8_9ZZZZ</name>
<dbReference type="AlphaFoldDB" id="A0A6M3LNS8"/>
<accession>A0A6M3LNS8</accession>
<protein>
    <submittedName>
        <fullName evidence="1">Uncharacterized protein</fullName>
    </submittedName>
</protein>
<gene>
    <name evidence="1" type="ORF">MM415B07095_0012</name>
</gene>
<dbReference type="EMBL" id="MT143446">
    <property type="protein sequence ID" value="QJA96926.1"/>
    <property type="molecule type" value="Genomic_DNA"/>
</dbReference>
<sequence length="122" mass="14550">MTRANINYVYQIVGEAPKTLFLYHNGDQYPSGMRDCFNVLDLVKETITPNRFKKWLKENYVKEHGDKLKDLGEGGQPKIYYTNGFITDYSYVFEDDEVSVWNYKELIFEGNREKFINWIKKQ</sequence>
<evidence type="ECO:0000313" key="1">
    <source>
        <dbReference type="EMBL" id="QJA96926.1"/>
    </source>
</evidence>
<organism evidence="1">
    <name type="scientific">viral metagenome</name>
    <dbReference type="NCBI Taxonomy" id="1070528"/>
    <lineage>
        <taxon>unclassified sequences</taxon>
        <taxon>metagenomes</taxon>
        <taxon>organismal metagenomes</taxon>
    </lineage>
</organism>
<proteinExistence type="predicted"/>
<reference evidence="1" key="1">
    <citation type="submission" date="2020-03" db="EMBL/GenBank/DDBJ databases">
        <title>The deep terrestrial virosphere.</title>
        <authorList>
            <person name="Holmfeldt K."/>
            <person name="Nilsson E."/>
            <person name="Simone D."/>
            <person name="Lopez-Fernandez M."/>
            <person name="Wu X."/>
            <person name="de Brujin I."/>
            <person name="Lundin D."/>
            <person name="Andersson A."/>
            <person name="Bertilsson S."/>
            <person name="Dopson M."/>
        </authorList>
    </citation>
    <scope>NUCLEOTIDE SEQUENCE</scope>
    <source>
        <strain evidence="1">MM415B07095</strain>
    </source>
</reference>